<dbReference type="InterPro" id="IPR007863">
    <property type="entry name" value="Peptidase_M16_C"/>
</dbReference>
<evidence type="ECO:0000259" key="1">
    <source>
        <dbReference type="Pfam" id="PF05193"/>
    </source>
</evidence>
<gene>
    <name evidence="2" type="ORF">C4S77_11555</name>
</gene>
<evidence type="ECO:0000313" key="3">
    <source>
        <dbReference type="Proteomes" id="UP000238042"/>
    </source>
</evidence>
<dbReference type="PANTHER" id="PTHR11851:SF224">
    <property type="entry name" value="PROCESSING PROTEASE"/>
    <property type="match status" value="1"/>
</dbReference>
<feature type="domain" description="Peptidase M16 C-terminal" evidence="1">
    <location>
        <begin position="199"/>
        <end position="377"/>
    </location>
</feature>
<accession>A0A2S8A7G9</accession>
<name>A0A2S8A7G9_9FLAO</name>
<dbReference type="InterPro" id="IPR011249">
    <property type="entry name" value="Metalloenz_LuxS/M16"/>
</dbReference>
<dbReference type="PANTHER" id="PTHR11851">
    <property type="entry name" value="METALLOPROTEASE"/>
    <property type="match status" value="1"/>
</dbReference>
<dbReference type="Proteomes" id="UP000238042">
    <property type="component" value="Unassembled WGS sequence"/>
</dbReference>
<reference evidence="2 3" key="1">
    <citation type="submission" date="2018-02" db="EMBL/GenBank/DDBJ databases">
        <title>Genome sequences of Apibacter spp., gut symbionts of Asian honey bees.</title>
        <authorList>
            <person name="Kwong W.K."/>
            <person name="Steele M.I."/>
            <person name="Moran N.A."/>
        </authorList>
    </citation>
    <scope>NUCLEOTIDE SEQUENCE [LARGE SCALE GENOMIC DNA]</scope>
    <source>
        <strain evidence="3">wkB301</strain>
    </source>
</reference>
<dbReference type="Pfam" id="PF05193">
    <property type="entry name" value="Peptidase_M16_C"/>
    <property type="match status" value="1"/>
</dbReference>
<dbReference type="RefSeq" id="WP_105247672.1">
    <property type="nucleotide sequence ID" value="NZ_PSZM01000046.1"/>
</dbReference>
<sequence>MKKLLFTLTVIIASTAMIFSQVDRKHPPKPLPERDIHFGKTEQFTLSNGLKVIVVENHKLPIVRVDLTLDITAIKEGEKAGYLGMFGQMLRAGTQNFTKEDLDEKIDYLGSDFYIGSTSMGVYALKKQIKPSMEIFKELLYNPTFSNQVELDRLKKQAKAELEAGDKTPDVISGRVENVLLYGKEDAWGEYVTEKTLNNINLSDFKTYYTNYFKPNIGYVTIVGDITLSEAKTMAKECFSSWKIGEVKQDIPTLKRNTSAIKIAFVDLPTATQSSISVIGLVDLKKSDKDYFTNVLGNSVLGDGTSGRLFKDLREKHGWTYGAYSILNDNYKRLGKFGAYAQVRNEVTDSAVVEFIKNIRDITIKPPTEEELSLKKSEYNGNFALMLEKSETVARFIRTQMMEGLPINFYENYLKSLNKVSAKQIPISLNKTIHPDNLIILVVGNGEEVLYGLEKLGYPIEFYDKFGNPVNKPTGIKEVTDITLKEVLNKFYVGVAGSKEKLEKLKSLIIEGEMKLSQIPQPLPFVFKFLAPNKNITLISFMGQTMKHGFDGINIFSSMGESDKDQIEEFKHQKGYFPELFYTDSEAKIEGKVNIDGKETYKISITNGNNKKNIYYDSKTGLKLKEEATGKIGTAITEFYDYKDFGGYKFPTKINTITQEQNMSQFIKKYTINPKISDEEFK</sequence>
<dbReference type="InterPro" id="IPR050361">
    <property type="entry name" value="MPP/UQCRC_Complex"/>
</dbReference>
<comment type="caution">
    <text evidence="2">The sequence shown here is derived from an EMBL/GenBank/DDBJ whole genome shotgun (WGS) entry which is preliminary data.</text>
</comment>
<proteinExistence type="predicted"/>
<dbReference type="EMBL" id="PSZM01000046">
    <property type="protein sequence ID" value="PQL90515.1"/>
    <property type="molecule type" value="Genomic_DNA"/>
</dbReference>
<dbReference type="OrthoDB" id="9811314at2"/>
<keyword evidence="3" id="KW-1185">Reference proteome</keyword>
<evidence type="ECO:0000313" key="2">
    <source>
        <dbReference type="EMBL" id="PQL90515.1"/>
    </source>
</evidence>
<dbReference type="Gene3D" id="3.30.830.10">
    <property type="entry name" value="Metalloenzyme, LuxS/M16 peptidase-like"/>
    <property type="match status" value="2"/>
</dbReference>
<dbReference type="Gene3D" id="2.50.20.10">
    <property type="entry name" value="Lipoprotein localisation LolA/LolB/LppX"/>
    <property type="match status" value="1"/>
</dbReference>
<dbReference type="GO" id="GO:0046872">
    <property type="term" value="F:metal ion binding"/>
    <property type="evidence" value="ECO:0007669"/>
    <property type="project" value="InterPro"/>
</dbReference>
<dbReference type="SUPFAM" id="SSF63411">
    <property type="entry name" value="LuxS/MPP-like metallohydrolase"/>
    <property type="match status" value="2"/>
</dbReference>
<dbReference type="AlphaFoldDB" id="A0A2S8A7G9"/>
<protein>
    <recommendedName>
        <fullName evidence="1">Peptidase M16 C-terminal domain-containing protein</fullName>
    </recommendedName>
</protein>
<organism evidence="2 3">
    <name type="scientific">Apibacter adventoris</name>
    <dbReference type="NCBI Taxonomy" id="1679466"/>
    <lineage>
        <taxon>Bacteria</taxon>
        <taxon>Pseudomonadati</taxon>
        <taxon>Bacteroidota</taxon>
        <taxon>Flavobacteriia</taxon>
        <taxon>Flavobacteriales</taxon>
        <taxon>Weeksellaceae</taxon>
        <taxon>Apibacter</taxon>
    </lineage>
</organism>